<comment type="subcellular location">
    <subcellularLocation>
        <location evidence="1">Cell inner membrane</location>
    </subcellularLocation>
</comment>
<comment type="similarity">
    <text evidence="2">Belongs to the GSP N family.</text>
</comment>
<organism evidence="11 12">
    <name type="scientific">Sphingobium phenoxybenzoativorans</name>
    <dbReference type="NCBI Taxonomy" id="1592790"/>
    <lineage>
        <taxon>Bacteria</taxon>
        <taxon>Pseudomonadati</taxon>
        <taxon>Pseudomonadota</taxon>
        <taxon>Alphaproteobacteria</taxon>
        <taxon>Sphingomonadales</taxon>
        <taxon>Sphingomonadaceae</taxon>
        <taxon>Sphingobium</taxon>
    </lineage>
</organism>
<keyword evidence="4" id="KW-0813">Transport</keyword>
<dbReference type="EMBL" id="CP073910">
    <property type="protein sequence ID" value="QUT07725.1"/>
    <property type="molecule type" value="Genomic_DNA"/>
</dbReference>
<accession>A0A975KAD2</accession>
<evidence type="ECO:0000256" key="9">
    <source>
        <dbReference type="ARBA" id="ARBA00023136"/>
    </source>
</evidence>
<dbReference type="Pfam" id="PF01203">
    <property type="entry name" value="T2SSN"/>
    <property type="match status" value="1"/>
</dbReference>
<evidence type="ECO:0000256" key="10">
    <source>
        <dbReference type="ARBA" id="ARBA00030772"/>
    </source>
</evidence>
<keyword evidence="8" id="KW-0653">Protein transport</keyword>
<evidence type="ECO:0000313" key="11">
    <source>
        <dbReference type="EMBL" id="QUT07725.1"/>
    </source>
</evidence>
<dbReference type="AlphaFoldDB" id="A0A975KAD2"/>
<evidence type="ECO:0000256" key="6">
    <source>
        <dbReference type="ARBA" id="ARBA00022519"/>
    </source>
</evidence>
<keyword evidence="5" id="KW-1003">Cell membrane</keyword>
<dbReference type="Proteomes" id="UP000681425">
    <property type="component" value="Chromosome"/>
</dbReference>
<dbReference type="GO" id="GO:0015627">
    <property type="term" value="C:type II protein secretion system complex"/>
    <property type="evidence" value="ECO:0007669"/>
    <property type="project" value="InterPro"/>
</dbReference>
<evidence type="ECO:0000256" key="7">
    <source>
        <dbReference type="ARBA" id="ARBA00022692"/>
    </source>
</evidence>
<dbReference type="RefSeq" id="WP_212610712.1">
    <property type="nucleotide sequence ID" value="NZ_CP073910.1"/>
</dbReference>
<proteinExistence type="inferred from homology"/>
<evidence type="ECO:0000256" key="8">
    <source>
        <dbReference type="ARBA" id="ARBA00022927"/>
    </source>
</evidence>
<sequence length="240" mass="24685">MMGLALSRRARLGLLAIFLIALVALFPMRLAFGIFGMDRYGLAARSVTGSIWWGRIGKLSLSDVSLGTVDAGLSPLSLLIGRARIGVSRKDGQADDIEGALTAGFGRIGIDDATGMLPLGAAAAPLPIASADLSDVSVRFSGGLCGAAEGQVRAHLSTQIPGLNLSQGLSGAARCEGPALLLPLVSQSGMEKITLRISPDGRYAAEMRVTTADPALQQALGNQGFAQSDDASVIKVEGIL</sequence>
<keyword evidence="12" id="KW-1185">Reference proteome</keyword>
<protein>
    <recommendedName>
        <fullName evidence="3">Type II secretion system protein N</fullName>
    </recommendedName>
    <alternativeName>
        <fullName evidence="10">General secretion pathway protein N</fullName>
    </alternativeName>
</protein>
<dbReference type="GO" id="GO:0015628">
    <property type="term" value="P:protein secretion by the type II secretion system"/>
    <property type="evidence" value="ECO:0007669"/>
    <property type="project" value="InterPro"/>
</dbReference>
<evidence type="ECO:0000313" key="12">
    <source>
        <dbReference type="Proteomes" id="UP000681425"/>
    </source>
</evidence>
<evidence type="ECO:0000256" key="3">
    <source>
        <dbReference type="ARBA" id="ARBA00021563"/>
    </source>
</evidence>
<keyword evidence="7" id="KW-0812">Transmembrane</keyword>
<dbReference type="InterPro" id="IPR022792">
    <property type="entry name" value="T2SS_protein-GspN"/>
</dbReference>
<dbReference type="KEGG" id="spph:KFK14_10255"/>
<evidence type="ECO:0000256" key="5">
    <source>
        <dbReference type="ARBA" id="ARBA00022475"/>
    </source>
</evidence>
<evidence type="ECO:0000256" key="1">
    <source>
        <dbReference type="ARBA" id="ARBA00004533"/>
    </source>
</evidence>
<dbReference type="GO" id="GO:0005886">
    <property type="term" value="C:plasma membrane"/>
    <property type="evidence" value="ECO:0007669"/>
    <property type="project" value="UniProtKB-SubCell"/>
</dbReference>
<evidence type="ECO:0000256" key="2">
    <source>
        <dbReference type="ARBA" id="ARBA00007208"/>
    </source>
</evidence>
<gene>
    <name evidence="11" type="primary">gspN</name>
    <name evidence="11" type="ORF">KFK14_10255</name>
</gene>
<reference evidence="11" key="1">
    <citation type="submission" date="2021-04" db="EMBL/GenBank/DDBJ databases">
        <title>Isolation of p-tert-butylphenol degrading bacteria Sphingobium phenoxybenzoativorans Tas13 from active sludge.</title>
        <authorList>
            <person name="Li Y."/>
        </authorList>
    </citation>
    <scope>NUCLEOTIDE SEQUENCE</scope>
    <source>
        <strain evidence="11">Tas13</strain>
    </source>
</reference>
<keyword evidence="9" id="KW-0472">Membrane</keyword>
<name>A0A975KAD2_9SPHN</name>
<keyword evidence="6" id="KW-0997">Cell inner membrane</keyword>
<evidence type="ECO:0000256" key="4">
    <source>
        <dbReference type="ARBA" id="ARBA00022448"/>
    </source>
</evidence>